<feature type="domain" description="Ubiquitin-like protease family profile" evidence="19">
    <location>
        <begin position="725"/>
        <end position="905"/>
    </location>
</feature>
<feature type="transmembrane region" description="Helical" evidence="18">
    <location>
        <begin position="404"/>
        <end position="423"/>
    </location>
</feature>
<evidence type="ECO:0000256" key="10">
    <source>
        <dbReference type="ARBA" id="ARBA00022741"/>
    </source>
</evidence>
<dbReference type="SUPFAM" id="SSF55008">
    <property type="entry name" value="HMA, heavy metal-associated domain"/>
    <property type="match status" value="3"/>
</dbReference>
<evidence type="ECO:0000256" key="14">
    <source>
        <dbReference type="ARBA" id="ARBA00023008"/>
    </source>
</evidence>
<evidence type="ECO:0000256" key="17">
    <source>
        <dbReference type="SAM" id="MobiDB-lite"/>
    </source>
</evidence>
<feature type="transmembrane region" description="Helical" evidence="18">
    <location>
        <begin position="443"/>
        <end position="460"/>
    </location>
</feature>
<dbReference type="InterPro" id="IPR008250">
    <property type="entry name" value="ATPase_P-typ_transduc_dom_A_sf"/>
</dbReference>
<keyword evidence="15 18" id="KW-0472">Membrane</keyword>
<dbReference type="InterPro" id="IPR059000">
    <property type="entry name" value="ATPase_P-type_domA"/>
</dbReference>
<feature type="transmembrane region" description="Helical" evidence="18">
    <location>
        <begin position="333"/>
        <end position="354"/>
    </location>
</feature>
<dbReference type="InterPro" id="IPR006121">
    <property type="entry name" value="HMA_dom"/>
</dbReference>
<dbReference type="NCBIfam" id="TIGR00003">
    <property type="entry name" value="copper ion binding protein"/>
    <property type="match status" value="2"/>
</dbReference>
<dbReference type="GO" id="GO:0046872">
    <property type="term" value="F:metal ion binding"/>
    <property type="evidence" value="ECO:0007669"/>
    <property type="project" value="UniProtKB-KW"/>
</dbReference>
<dbReference type="AlphaFoldDB" id="A0ABD3GEG7"/>
<keyword evidence="10" id="KW-0547">Nucleotide-binding</keyword>
<dbReference type="SUPFAM" id="SSF81665">
    <property type="entry name" value="Calcium ATPase, transmembrane domain M"/>
    <property type="match status" value="1"/>
</dbReference>
<evidence type="ECO:0000256" key="2">
    <source>
        <dbReference type="ARBA" id="ARBA00005234"/>
    </source>
</evidence>
<accession>A0ABD3GEG7</accession>
<dbReference type="EC" id="7.2.2.8" evidence="4"/>
<dbReference type="InterPro" id="IPR038765">
    <property type="entry name" value="Papain-like_cys_pep_sf"/>
</dbReference>
<dbReference type="PANTHER" id="PTHR46594">
    <property type="entry name" value="P-TYPE CATION-TRANSPORTING ATPASE"/>
    <property type="match status" value="1"/>
</dbReference>
<dbReference type="EMBL" id="JBJQOH010000008">
    <property type="protein sequence ID" value="KAL3676475.1"/>
    <property type="molecule type" value="Genomic_DNA"/>
</dbReference>
<sequence length="905" mass="99919">MSAAITLTEQPPAVSRSFSSSEEITISVSSSNYSSANSPSCSYGKYEPRSRSLSFRKNGSLKERTPFLPFPPHYPPLPSVDKDEASAESRQVTFHVLGMVCAACGASIEKAVKRLPGIVDATVAVLQNRAQVVFHPEVVQEEKIREAIEDAGFTATIIQDFSVTENTAICRMRIKGMTCTSCTNSIEGILKKMEGVKKAVVALALEEGEVHYNPNLLNYEDILVAVDDAGFEVELLSAGEERNKVHLQLEGVHSQEAIKCIRETLKALPGVQTVDFDPTGEKVVVYYDPDLTGPRDCIEAIDETGPQYKASLCTQPGQGGRYREEEILGYRNSFLWSCIFTIPVFLLSMILMYIPRVKDGLETSVVNALNVGQLLRWVLSTPVQFVIGRRFYIGAYNSLRHGSANMDVLIALGTNAAYFYSVYSVLRAASTPDYMGTDFFETSAMLISFILLGKYLEILAKGKTSEAIAKLMKLTPEEAILLEEKNGVVQERLIKSQLIQRKDVIKVLPGSKVPTDGLVKWGQSHVNESMITGEARPIFKKEGDKVIGGTMNENGVLHVFATHVGSETALAQIVRLVEAAQMAKAPVQKFADRISQYFVPLVVLGALVTGVSWYVAGKTHSYPRSWVPSSMDEFQLALQFGISVLVIACPCALGLATPTAVMVATGKGAQQGVLIKGGNALESAQKDKSPLLHSPSVREVPPNFRPYISSPENNGSKDQGWPSKDELTKEDLESGMLPGKHLRGDVINAYIKERFIDRGREKLFNMFFVNTFWFPKASELVARYDRTSHSEEAMISIARLRRSISPKLHDRDSQGQLPAWIFIPIHGSNHWSLAIIRLHQQYCHIVHLDSCVDIHVSDCDIPCPEDIRLLDHEEGLSNIATTDQVNSFWIMLGLYLEGKLKVPPS</sequence>
<proteinExistence type="inferred from homology"/>
<feature type="region of interest" description="Disordered" evidence="17">
    <location>
        <begin position="686"/>
        <end position="725"/>
    </location>
</feature>
<keyword evidence="5" id="KW-0813">Transport</keyword>
<dbReference type="GO" id="GO:0140581">
    <property type="term" value="F:P-type monovalent copper transporter activity"/>
    <property type="evidence" value="ECO:0007669"/>
    <property type="project" value="UniProtKB-EC"/>
</dbReference>
<keyword evidence="9" id="KW-0677">Repeat</keyword>
<dbReference type="InterPro" id="IPR036163">
    <property type="entry name" value="HMA_dom_sf"/>
</dbReference>
<feature type="compositionally biased region" description="Low complexity" evidence="17">
    <location>
        <begin position="28"/>
        <end position="42"/>
    </location>
</feature>
<dbReference type="Gene3D" id="3.30.70.100">
    <property type="match status" value="3"/>
</dbReference>
<dbReference type="GO" id="GO:0008233">
    <property type="term" value="F:peptidase activity"/>
    <property type="evidence" value="ECO:0007669"/>
    <property type="project" value="UniProtKB-KW"/>
</dbReference>
<feature type="domain" description="HMA" evidence="20">
    <location>
        <begin position="90"/>
        <end position="156"/>
    </location>
</feature>
<evidence type="ECO:0000259" key="19">
    <source>
        <dbReference type="PROSITE" id="PS50600"/>
    </source>
</evidence>
<feature type="transmembrane region" description="Helical" evidence="18">
    <location>
        <begin position="636"/>
        <end position="657"/>
    </location>
</feature>
<evidence type="ECO:0000256" key="3">
    <source>
        <dbReference type="ARBA" id="ARBA00006024"/>
    </source>
</evidence>
<dbReference type="GO" id="GO:0016020">
    <property type="term" value="C:membrane"/>
    <property type="evidence" value="ECO:0007669"/>
    <property type="project" value="UniProtKB-SubCell"/>
</dbReference>
<feature type="domain" description="HMA" evidence="20">
    <location>
        <begin position="243"/>
        <end position="309"/>
    </location>
</feature>
<reference evidence="21 22" key="1">
    <citation type="submission" date="2024-09" db="EMBL/GenBank/DDBJ databases">
        <title>Chromosome-scale assembly of Riccia sorocarpa.</title>
        <authorList>
            <person name="Paukszto L."/>
        </authorList>
    </citation>
    <scope>NUCLEOTIDE SEQUENCE [LARGE SCALE GENOMIC DNA]</scope>
    <source>
        <strain evidence="21">LP-2024</strain>
        <tissue evidence="21">Aerial parts of the thallus</tissue>
    </source>
</reference>
<gene>
    <name evidence="21" type="ORF">R1sor_026423</name>
</gene>
<dbReference type="CDD" id="cd00371">
    <property type="entry name" value="HMA"/>
    <property type="match status" value="3"/>
</dbReference>
<dbReference type="PROSITE" id="PS50600">
    <property type="entry name" value="ULP_PROTEASE"/>
    <property type="match status" value="1"/>
</dbReference>
<evidence type="ECO:0000256" key="8">
    <source>
        <dbReference type="ARBA" id="ARBA00022723"/>
    </source>
</evidence>
<dbReference type="Pfam" id="PF02902">
    <property type="entry name" value="Peptidase_C48"/>
    <property type="match status" value="1"/>
</dbReference>
<evidence type="ECO:0000256" key="11">
    <source>
        <dbReference type="ARBA" id="ARBA00022801"/>
    </source>
</evidence>
<keyword evidence="11" id="KW-0378">Hydrolase</keyword>
<dbReference type="PROSITE" id="PS01047">
    <property type="entry name" value="HMA_1"/>
    <property type="match status" value="2"/>
</dbReference>
<dbReference type="SUPFAM" id="SSF54001">
    <property type="entry name" value="Cysteine proteinases"/>
    <property type="match status" value="1"/>
</dbReference>
<dbReference type="PANTHER" id="PTHR46594:SF4">
    <property type="entry name" value="P-TYPE CATION-TRANSPORTING ATPASE"/>
    <property type="match status" value="1"/>
</dbReference>
<organism evidence="21 22">
    <name type="scientific">Riccia sorocarpa</name>
    <dbReference type="NCBI Taxonomy" id="122646"/>
    <lineage>
        <taxon>Eukaryota</taxon>
        <taxon>Viridiplantae</taxon>
        <taxon>Streptophyta</taxon>
        <taxon>Embryophyta</taxon>
        <taxon>Marchantiophyta</taxon>
        <taxon>Marchantiopsida</taxon>
        <taxon>Marchantiidae</taxon>
        <taxon>Marchantiales</taxon>
        <taxon>Ricciaceae</taxon>
        <taxon>Riccia</taxon>
    </lineage>
</organism>
<evidence type="ECO:0000313" key="22">
    <source>
        <dbReference type="Proteomes" id="UP001633002"/>
    </source>
</evidence>
<dbReference type="GO" id="GO:0006508">
    <property type="term" value="P:proteolysis"/>
    <property type="evidence" value="ECO:0007669"/>
    <property type="project" value="UniProtKB-KW"/>
</dbReference>
<dbReference type="Proteomes" id="UP001633002">
    <property type="component" value="Unassembled WGS sequence"/>
</dbReference>
<evidence type="ECO:0000256" key="16">
    <source>
        <dbReference type="ARBA" id="ARBA00077729"/>
    </source>
</evidence>
<evidence type="ECO:0000256" key="7">
    <source>
        <dbReference type="ARBA" id="ARBA00022692"/>
    </source>
</evidence>
<keyword evidence="6" id="KW-0645">Protease</keyword>
<dbReference type="SUPFAM" id="SSF81653">
    <property type="entry name" value="Calcium ATPase, transduction domain A"/>
    <property type="match status" value="1"/>
</dbReference>
<comment type="similarity">
    <text evidence="3">Belongs to the cation transport ATPase (P-type) (TC 3.A.3) family. Type IB subfamily.</text>
</comment>
<comment type="caution">
    <text evidence="21">The sequence shown here is derived from an EMBL/GenBank/DDBJ whole genome shotgun (WGS) entry which is preliminary data.</text>
</comment>
<feature type="region of interest" description="Disordered" evidence="17">
    <location>
        <begin position="28"/>
        <end position="50"/>
    </location>
</feature>
<dbReference type="Pfam" id="PF00403">
    <property type="entry name" value="HMA"/>
    <property type="match status" value="3"/>
</dbReference>
<evidence type="ECO:0000256" key="18">
    <source>
        <dbReference type="SAM" id="Phobius"/>
    </source>
</evidence>
<dbReference type="FunFam" id="3.30.70.100:FF:000001">
    <property type="entry name" value="ATPase copper transporting beta"/>
    <property type="match status" value="1"/>
</dbReference>
<comment type="similarity">
    <text evidence="2">Belongs to the peptidase C48 family.</text>
</comment>
<keyword evidence="8" id="KW-0479">Metal-binding</keyword>
<feature type="domain" description="HMA" evidence="20">
    <location>
        <begin position="168"/>
        <end position="234"/>
    </location>
</feature>
<dbReference type="FunFam" id="3.30.70.100:FF:000033">
    <property type="entry name" value="Copper-transporting ATPase HMA5"/>
    <property type="match status" value="1"/>
</dbReference>
<protein>
    <recommendedName>
        <fullName evidence="4">P-type Cu(+) transporter</fullName>
        <ecNumber evidence="4">7.2.2.8</ecNumber>
    </recommendedName>
    <alternativeName>
        <fullName evidence="16">Protein HEAVY METAL ATPASE 5</fullName>
    </alternativeName>
</protein>
<evidence type="ECO:0000313" key="21">
    <source>
        <dbReference type="EMBL" id="KAL3676475.1"/>
    </source>
</evidence>
<feature type="transmembrane region" description="Helical" evidence="18">
    <location>
        <begin position="597"/>
        <end position="616"/>
    </location>
</feature>
<dbReference type="NCBIfam" id="TIGR01494">
    <property type="entry name" value="ATPase_P-type"/>
    <property type="match status" value="1"/>
</dbReference>
<dbReference type="Gene3D" id="2.70.150.10">
    <property type="entry name" value="Calcium-transporting ATPase, cytoplasmic transduction domain A"/>
    <property type="match status" value="1"/>
</dbReference>
<dbReference type="InterPro" id="IPR006122">
    <property type="entry name" value="HMA_Cu_ion-bd"/>
</dbReference>
<dbReference type="FunFam" id="2.70.150.10:FF:000002">
    <property type="entry name" value="Copper-transporting ATPase 1, putative"/>
    <property type="match status" value="1"/>
</dbReference>
<keyword evidence="12" id="KW-0067">ATP-binding</keyword>
<evidence type="ECO:0000256" key="4">
    <source>
        <dbReference type="ARBA" id="ARBA00012517"/>
    </source>
</evidence>
<evidence type="ECO:0000256" key="15">
    <source>
        <dbReference type="ARBA" id="ARBA00023136"/>
    </source>
</evidence>
<dbReference type="InterPro" id="IPR001757">
    <property type="entry name" value="P_typ_ATPase"/>
</dbReference>
<dbReference type="InterPro" id="IPR017969">
    <property type="entry name" value="Heavy-metal-associated_CS"/>
</dbReference>
<dbReference type="InterPro" id="IPR003653">
    <property type="entry name" value="Peptidase_C48_C"/>
</dbReference>
<dbReference type="PROSITE" id="PS50846">
    <property type="entry name" value="HMA_2"/>
    <property type="match status" value="3"/>
</dbReference>
<evidence type="ECO:0000256" key="5">
    <source>
        <dbReference type="ARBA" id="ARBA00022448"/>
    </source>
</evidence>
<feature type="transmembrane region" description="Helical" evidence="18">
    <location>
        <begin position="374"/>
        <end position="392"/>
    </location>
</feature>
<dbReference type="InterPro" id="IPR023298">
    <property type="entry name" value="ATPase_P-typ_TM_dom_sf"/>
</dbReference>
<evidence type="ECO:0000256" key="13">
    <source>
        <dbReference type="ARBA" id="ARBA00022989"/>
    </source>
</evidence>
<dbReference type="PRINTS" id="PR00942">
    <property type="entry name" value="CUATPASEI"/>
</dbReference>
<keyword evidence="13 18" id="KW-1133">Transmembrane helix</keyword>
<comment type="subcellular location">
    <subcellularLocation>
        <location evidence="1">Membrane</location>
    </subcellularLocation>
</comment>
<evidence type="ECO:0000256" key="9">
    <source>
        <dbReference type="ARBA" id="ARBA00022737"/>
    </source>
</evidence>
<evidence type="ECO:0000256" key="6">
    <source>
        <dbReference type="ARBA" id="ARBA00022670"/>
    </source>
</evidence>
<dbReference type="Gene3D" id="3.40.395.10">
    <property type="entry name" value="Adenoviral Proteinase, Chain A"/>
    <property type="match status" value="1"/>
</dbReference>
<dbReference type="GO" id="GO:0005524">
    <property type="term" value="F:ATP binding"/>
    <property type="evidence" value="ECO:0007669"/>
    <property type="project" value="UniProtKB-KW"/>
</dbReference>
<evidence type="ECO:0000259" key="20">
    <source>
        <dbReference type="PROSITE" id="PS50846"/>
    </source>
</evidence>
<keyword evidence="22" id="KW-1185">Reference proteome</keyword>
<evidence type="ECO:0000256" key="12">
    <source>
        <dbReference type="ARBA" id="ARBA00022840"/>
    </source>
</evidence>
<name>A0ABD3GEG7_9MARC</name>
<dbReference type="Pfam" id="PF00122">
    <property type="entry name" value="E1-E2_ATPase"/>
    <property type="match status" value="1"/>
</dbReference>
<keyword evidence="14" id="KW-0186">Copper</keyword>
<keyword evidence="7 18" id="KW-0812">Transmembrane</keyword>
<evidence type="ECO:0000256" key="1">
    <source>
        <dbReference type="ARBA" id="ARBA00004370"/>
    </source>
</evidence>